<accession>A0A851GRD5</accession>
<organism evidence="2 3">
    <name type="scientific">Oceaniferula marina</name>
    <dbReference type="NCBI Taxonomy" id="2748318"/>
    <lineage>
        <taxon>Bacteria</taxon>
        <taxon>Pseudomonadati</taxon>
        <taxon>Verrucomicrobiota</taxon>
        <taxon>Verrucomicrobiia</taxon>
        <taxon>Verrucomicrobiales</taxon>
        <taxon>Verrucomicrobiaceae</taxon>
        <taxon>Oceaniferula</taxon>
    </lineage>
</organism>
<reference evidence="2 3" key="1">
    <citation type="submission" date="2020-07" db="EMBL/GenBank/DDBJ databases">
        <title>Roseicoccus Jingziensis gen. nov., sp. nov., isolated from coastal seawater.</title>
        <authorList>
            <person name="Feng X."/>
        </authorList>
    </citation>
    <scope>NUCLEOTIDE SEQUENCE [LARGE SCALE GENOMIC DNA]</scope>
    <source>
        <strain evidence="2 3">N1E253</strain>
    </source>
</reference>
<evidence type="ECO:0000313" key="3">
    <source>
        <dbReference type="Proteomes" id="UP000557872"/>
    </source>
</evidence>
<feature type="signal peptide" evidence="1">
    <location>
        <begin position="1"/>
        <end position="21"/>
    </location>
</feature>
<evidence type="ECO:0000313" key="2">
    <source>
        <dbReference type="EMBL" id="NWK57350.1"/>
    </source>
</evidence>
<feature type="chain" id="PRO_5032584874" description="T9SS C-terminal target domain-containing protein" evidence="1">
    <location>
        <begin position="22"/>
        <end position="335"/>
    </location>
</feature>
<dbReference type="EMBL" id="JACBAZ010000010">
    <property type="protein sequence ID" value="NWK57350.1"/>
    <property type="molecule type" value="Genomic_DNA"/>
</dbReference>
<evidence type="ECO:0000256" key="1">
    <source>
        <dbReference type="SAM" id="SignalP"/>
    </source>
</evidence>
<dbReference type="RefSeq" id="WP_178934257.1">
    <property type="nucleotide sequence ID" value="NZ_JACBAZ010000010.1"/>
</dbReference>
<comment type="caution">
    <text evidence="2">The sequence shown here is derived from an EMBL/GenBank/DDBJ whole genome shotgun (WGS) entry which is preliminary data.</text>
</comment>
<name>A0A851GRD5_9BACT</name>
<keyword evidence="1" id="KW-0732">Signal</keyword>
<dbReference type="Proteomes" id="UP000557872">
    <property type="component" value="Unassembled WGS sequence"/>
</dbReference>
<gene>
    <name evidence="2" type="ORF">HW115_17150</name>
</gene>
<keyword evidence="3" id="KW-1185">Reference proteome</keyword>
<proteinExistence type="predicted"/>
<evidence type="ECO:0008006" key="4">
    <source>
        <dbReference type="Google" id="ProtNLM"/>
    </source>
</evidence>
<sequence length="335" mass="35394">MKNTTIITMAAMLLGTSGLFAQTTAYTKPSGFVTHTLKAGQFNLIGLTLHESISVAGSFTGVSGATLTDTNVDFGTALTAGKTYILEITDAADAELNGAIEEVTVWSGNALTTSGNLAADGLAVGDKYQMRAAMTLSDVFGADNSAGLHGASSFANADKIYLRKPGGFDTYYYCTGGLFGLGWRKVGAGNEDFANEPLILTDSFYIYREGDVDLSLVLTGTVRTVQTSAAITEKFNFISGVYPVGSTFESSGMSQVLTGATSFAKADQVMLRKPDGGFETYFYSTGGIFGVGWRKVGAGNTDQSSVELPSAFIINRYGTREFNLKLLPPSGYENL</sequence>
<protein>
    <recommendedName>
        <fullName evidence="4">T9SS C-terminal target domain-containing protein</fullName>
    </recommendedName>
</protein>
<dbReference type="AlphaFoldDB" id="A0A851GRD5"/>